<dbReference type="eggNOG" id="COG1653">
    <property type="taxonomic scope" value="Bacteria"/>
</dbReference>
<dbReference type="Proteomes" id="UP000000447">
    <property type="component" value="Chromosome"/>
</dbReference>
<dbReference type="Gene3D" id="3.40.190.10">
    <property type="entry name" value="Periplasmic binding protein-like II"/>
    <property type="match status" value="2"/>
</dbReference>
<evidence type="ECO:0000256" key="1">
    <source>
        <dbReference type="ARBA" id="ARBA00004418"/>
    </source>
</evidence>
<reference evidence="4 5" key="1">
    <citation type="journal article" date="2009" name="PLoS ONE">
        <title>Complete genome sequence of the aerobic CO-oxidizing thermophile Thermomicrobium roseum.</title>
        <authorList>
            <person name="Wu D."/>
            <person name="Raymond J."/>
            <person name="Wu M."/>
            <person name="Chatterji S."/>
            <person name="Ren Q."/>
            <person name="Graham J.E."/>
            <person name="Bryant D.A."/>
            <person name="Robb F."/>
            <person name="Colman A."/>
            <person name="Tallon L.J."/>
            <person name="Badger J.H."/>
            <person name="Madupu R."/>
            <person name="Ward N.L."/>
            <person name="Eisen J.A."/>
        </authorList>
    </citation>
    <scope>NUCLEOTIDE SEQUENCE [LARGE SCALE GENOMIC DNA]</scope>
    <source>
        <strain evidence="5">ATCC 27502 / DSM 5159 / P-2</strain>
    </source>
</reference>
<keyword evidence="3" id="KW-0732">Signal</keyword>
<dbReference type="PROSITE" id="PS51257">
    <property type="entry name" value="PROKAR_LIPOPROTEIN"/>
    <property type="match status" value="1"/>
</dbReference>
<feature type="signal peptide" evidence="3">
    <location>
        <begin position="1"/>
        <end position="24"/>
    </location>
</feature>
<dbReference type="KEGG" id="tro:trd_0251"/>
<accession>B9KXR3</accession>
<dbReference type="InterPro" id="IPR050490">
    <property type="entry name" value="Bact_solute-bd_prot1"/>
</dbReference>
<dbReference type="Pfam" id="PF01547">
    <property type="entry name" value="SBP_bac_1"/>
    <property type="match status" value="1"/>
</dbReference>
<protein>
    <submittedName>
        <fullName evidence="4">Putative ABC transporter solute-binding protein</fullName>
    </submittedName>
</protein>
<dbReference type="SMR" id="B9KXR3"/>
<evidence type="ECO:0000313" key="4">
    <source>
        <dbReference type="EMBL" id="ACM05353.1"/>
    </source>
</evidence>
<proteinExistence type="inferred from homology"/>
<comment type="subcellular location">
    <subcellularLocation>
        <location evidence="1">Periplasm</location>
    </subcellularLocation>
</comment>
<dbReference type="InterPro" id="IPR006311">
    <property type="entry name" value="TAT_signal"/>
</dbReference>
<dbReference type="AlphaFoldDB" id="B9KXR3"/>
<sequence length="511" mass="56115">MTRKLSRRQFLGTMLVAGGSALLAACRRGEATPTPAPSAGTPAAGKQFEGVEVNVITFTGPQIAEPLQRRAPEFQKLTGAKINVITVPFADLYQKILTDFTTGTNSYHVIVFAPQWMADYVEPGYLEDLTPRIEADPALQWDDIAPFFRNFSATYGGRIYTIPLDGDFQMVYYRTDLLEAEGLKPPETWEDYLAIAQKFHGKDLNGDGVPDFGSGIAKRRGAQSYWMFWSIAASFLQSQGTQQGAFFDVDTMEPLTMNEAFERALEIYKETGKYGPPDELNWDVGDSRAAFVTGRCALTLDWGDIGTLAIDPEQSKVKDKVGAVILPGTKEVLDRKAGKLVACDQNTCPHAINGVNHAPYAAFGGWSGAINKNAPAKVKDAGYAFLSYMSQPAQSNVDVTIGKTGFNPYRISQFENIDLWVKAGMSEAAAKNYLGAIKASLNSPNMVLDLRIPGAQRYQGVVLDTVLSRYLAGELTTKQAMEELTKGWNEITDELGREKQKQAYRASLSIR</sequence>
<dbReference type="STRING" id="309801.trd_0251"/>
<evidence type="ECO:0000256" key="3">
    <source>
        <dbReference type="SAM" id="SignalP"/>
    </source>
</evidence>
<keyword evidence="5" id="KW-1185">Reference proteome</keyword>
<organism evidence="4 5">
    <name type="scientific">Thermomicrobium roseum (strain ATCC 27502 / DSM 5159 / P-2)</name>
    <dbReference type="NCBI Taxonomy" id="309801"/>
    <lineage>
        <taxon>Bacteria</taxon>
        <taxon>Pseudomonadati</taxon>
        <taxon>Thermomicrobiota</taxon>
        <taxon>Thermomicrobia</taxon>
        <taxon>Thermomicrobiales</taxon>
        <taxon>Thermomicrobiaceae</taxon>
        <taxon>Thermomicrobium</taxon>
    </lineage>
</organism>
<feature type="chain" id="PRO_5002888159" evidence="3">
    <location>
        <begin position="25"/>
        <end position="511"/>
    </location>
</feature>
<evidence type="ECO:0000256" key="2">
    <source>
        <dbReference type="ARBA" id="ARBA00008520"/>
    </source>
</evidence>
<dbReference type="PANTHER" id="PTHR43649">
    <property type="entry name" value="ARABINOSE-BINDING PROTEIN-RELATED"/>
    <property type="match status" value="1"/>
</dbReference>
<dbReference type="SUPFAM" id="SSF53850">
    <property type="entry name" value="Periplasmic binding protein-like II"/>
    <property type="match status" value="1"/>
</dbReference>
<name>B9KXR3_THERP</name>
<dbReference type="PANTHER" id="PTHR43649:SF12">
    <property type="entry name" value="DIACETYLCHITOBIOSE BINDING PROTEIN DASA"/>
    <property type="match status" value="1"/>
</dbReference>
<dbReference type="GO" id="GO:0042597">
    <property type="term" value="C:periplasmic space"/>
    <property type="evidence" value="ECO:0007669"/>
    <property type="project" value="UniProtKB-SubCell"/>
</dbReference>
<dbReference type="RefSeq" id="WP_012641663.1">
    <property type="nucleotide sequence ID" value="NC_011959.1"/>
</dbReference>
<comment type="similarity">
    <text evidence="2">Belongs to the bacterial solute-binding protein 1 family.</text>
</comment>
<dbReference type="PROSITE" id="PS51318">
    <property type="entry name" value="TAT"/>
    <property type="match status" value="1"/>
</dbReference>
<evidence type="ECO:0000313" key="5">
    <source>
        <dbReference type="Proteomes" id="UP000000447"/>
    </source>
</evidence>
<dbReference type="EMBL" id="CP001275">
    <property type="protein sequence ID" value="ACM05353.1"/>
    <property type="molecule type" value="Genomic_DNA"/>
</dbReference>
<dbReference type="HOGENOM" id="CLU_031285_9_3_0"/>
<gene>
    <name evidence="4" type="ordered locus">trd_0251</name>
</gene>
<dbReference type="OrthoDB" id="9812682at2"/>
<dbReference type="InterPro" id="IPR006059">
    <property type="entry name" value="SBP"/>
</dbReference>